<dbReference type="Proteomes" id="UP000315891">
    <property type="component" value="Chromosome"/>
</dbReference>
<accession>A0A516V2C3</accession>
<gene>
    <name evidence="2" type="ORF">FNZ56_01625</name>
</gene>
<dbReference type="Pfam" id="PF12146">
    <property type="entry name" value="Hydrolase_4"/>
    <property type="match status" value="1"/>
</dbReference>
<evidence type="ECO:0000259" key="1">
    <source>
        <dbReference type="Pfam" id="PF12146"/>
    </source>
</evidence>
<dbReference type="InterPro" id="IPR029058">
    <property type="entry name" value="AB_hydrolase_fold"/>
</dbReference>
<sequence>MRALQLPVATGDGHEASLVARIPDSPRSALLWLPALGVAAKHYIPFAEAMAERGIAVFLHEWRGNGSSNQRAGRDCDWAYRELFADIAASEAAMQAHASGMPRILGGHSLGGQLACCSLALAPQRARALWLVASGAPYWRSFPTPTRWWLPFAYRFLPWLADCRGALPGRRVGFGGNEARGVIRDWSRTALSGRYAAVGMDIDLERALSALRPDVRAVVLDDDWLAPPGSLHFLLGKMPCASSSATTLGAAELGLRADHFGWLKAPDAVVDVLLRAE</sequence>
<name>A0A516V2C3_9GAMM</name>
<dbReference type="PIRSF" id="PIRSF037442">
    <property type="entry name" value="UCP037442_abhydr"/>
    <property type="match status" value="1"/>
</dbReference>
<evidence type="ECO:0000313" key="3">
    <source>
        <dbReference type="Proteomes" id="UP000315891"/>
    </source>
</evidence>
<dbReference type="Gene3D" id="3.40.50.1820">
    <property type="entry name" value="alpha/beta hydrolase"/>
    <property type="match status" value="1"/>
</dbReference>
<evidence type="ECO:0000313" key="2">
    <source>
        <dbReference type="EMBL" id="QDQ72665.1"/>
    </source>
</evidence>
<organism evidence="2 3">
    <name type="scientific">Pseudoluteimonas lycopersici</name>
    <dbReference type="NCBI Taxonomy" id="1324796"/>
    <lineage>
        <taxon>Bacteria</taxon>
        <taxon>Pseudomonadati</taxon>
        <taxon>Pseudomonadota</taxon>
        <taxon>Gammaproteobacteria</taxon>
        <taxon>Lysobacterales</taxon>
        <taxon>Lysobacteraceae</taxon>
        <taxon>Pseudoluteimonas</taxon>
    </lineage>
</organism>
<dbReference type="EMBL" id="CP041742">
    <property type="protein sequence ID" value="QDQ72665.1"/>
    <property type="molecule type" value="Genomic_DNA"/>
</dbReference>
<keyword evidence="3" id="KW-1185">Reference proteome</keyword>
<dbReference type="OrthoDB" id="9785076at2"/>
<dbReference type="SUPFAM" id="SSF53474">
    <property type="entry name" value="alpha/beta-Hydrolases"/>
    <property type="match status" value="1"/>
</dbReference>
<dbReference type="AlphaFoldDB" id="A0A516V2C3"/>
<dbReference type="RefSeq" id="WP_143878180.1">
    <property type="nucleotide sequence ID" value="NZ_BAABLZ010000002.1"/>
</dbReference>
<dbReference type="InterPro" id="IPR017208">
    <property type="entry name" value="UCP037442_abhydr"/>
</dbReference>
<feature type="domain" description="Serine aminopeptidase S33" evidence="1">
    <location>
        <begin position="25"/>
        <end position="161"/>
    </location>
</feature>
<reference evidence="2 3" key="1">
    <citation type="submission" date="2019-07" db="EMBL/GenBank/DDBJ databases">
        <title>Lysobacter weifangensis sp. nov., isolated from bensulfuron-methyl contaminated farmland soil.</title>
        <authorList>
            <person name="Zhao H."/>
        </authorList>
    </citation>
    <scope>NUCLEOTIDE SEQUENCE [LARGE SCALE GENOMIC DNA]</scope>
    <source>
        <strain evidence="2 3">CC-Bw-6</strain>
    </source>
</reference>
<dbReference type="GO" id="GO:0016787">
    <property type="term" value="F:hydrolase activity"/>
    <property type="evidence" value="ECO:0007669"/>
    <property type="project" value="UniProtKB-KW"/>
</dbReference>
<protein>
    <submittedName>
        <fullName evidence="2">Alpha/beta fold hydrolase</fullName>
    </submittedName>
</protein>
<keyword evidence="2" id="KW-0378">Hydrolase</keyword>
<proteinExistence type="predicted"/>
<dbReference type="InterPro" id="IPR022742">
    <property type="entry name" value="Hydrolase_4"/>
</dbReference>